<evidence type="ECO:0000256" key="6">
    <source>
        <dbReference type="SAM" id="Coils"/>
    </source>
</evidence>
<organism evidence="8 9">
    <name type="scientific">Paralvinella palmiformis</name>
    <dbReference type="NCBI Taxonomy" id="53620"/>
    <lineage>
        <taxon>Eukaryota</taxon>
        <taxon>Metazoa</taxon>
        <taxon>Spiralia</taxon>
        <taxon>Lophotrochozoa</taxon>
        <taxon>Annelida</taxon>
        <taxon>Polychaeta</taxon>
        <taxon>Sedentaria</taxon>
        <taxon>Canalipalpata</taxon>
        <taxon>Terebellida</taxon>
        <taxon>Terebelliformia</taxon>
        <taxon>Alvinellidae</taxon>
        <taxon>Paralvinella</taxon>
    </lineage>
</organism>
<dbReference type="AlphaFoldDB" id="A0AAD9JV18"/>
<feature type="zinc finger region" description="C3H1-type" evidence="5">
    <location>
        <begin position="124"/>
        <end position="151"/>
    </location>
</feature>
<evidence type="ECO:0000256" key="2">
    <source>
        <dbReference type="ARBA" id="ARBA00022737"/>
    </source>
</evidence>
<dbReference type="EMBL" id="JAODUP010000161">
    <property type="protein sequence ID" value="KAK2158968.1"/>
    <property type="molecule type" value="Genomic_DNA"/>
</dbReference>
<gene>
    <name evidence="8" type="ORF">LSH36_161g10013</name>
</gene>
<dbReference type="PROSITE" id="PS50103">
    <property type="entry name" value="ZF_C3H1"/>
    <property type="match status" value="3"/>
</dbReference>
<comment type="caution">
    <text evidence="8">The sequence shown here is derived from an EMBL/GenBank/DDBJ whole genome shotgun (WGS) entry which is preliminary data.</text>
</comment>
<feature type="coiled-coil region" evidence="6">
    <location>
        <begin position="227"/>
        <end position="261"/>
    </location>
</feature>
<evidence type="ECO:0000313" key="9">
    <source>
        <dbReference type="Proteomes" id="UP001208570"/>
    </source>
</evidence>
<accession>A0AAD9JV18</accession>
<dbReference type="GO" id="GO:0008270">
    <property type="term" value="F:zinc ion binding"/>
    <property type="evidence" value="ECO:0007669"/>
    <property type="project" value="UniProtKB-KW"/>
</dbReference>
<evidence type="ECO:0000256" key="3">
    <source>
        <dbReference type="ARBA" id="ARBA00022771"/>
    </source>
</evidence>
<keyword evidence="4 5" id="KW-0862">Zinc</keyword>
<name>A0AAD9JV18_9ANNE</name>
<proteinExistence type="predicted"/>
<keyword evidence="9" id="KW-1185">Reference proteome</keyword>
<feature type="zinc finger region" description="C3H1-type" evidence="5">
    <location>
        <begin position="27"/>
        <end position="54"/>
    </location>
</feature>
<keyword evidence="3 5" id="KW-0863">Zinc-finger</keyword>
<evidence type="ECO:0000256" key="5">
    <source>
        <dbReference type="PROSITE-ProRule" id="PRU00723"/>
    </source>
</evidence>
<evidence type="ECO:0000256" key="1">
    <source>
        <dbReference type="ARBA" id="ARBA00022723"/>
    </source>
</evidence>
<dbReference type="Pfam" id="PF00642">
    <property type="entry name" value="zf-CCCH"/>
    <property type="match status" value="1"/>
</dbReference>
<keyword evidence="2" id="KW-0677">Repeat</keyword>
<dbReference type="InterPro" id="IPR000571">
    <property type="entry name" value="Znf_CCCH"/>
</dbReference>
<dbReference type="SMART" id="SM00356">
    <property type="entry name" value="ZnF_C3H1"/>
    <property type="match status" value="3"/>
</dbReference>
<evidence type="ECO:0000259" key="7">
    <source>
        <dbReference type="PROSITE" id="PS50103"/>
    </source>
</evidence>
<dbReference type="Proteomes" id="UP001208570">
    <property type="component" value="Unassembled WGS sequence"/>
</dbReference>
<feature type="zinc finger region" description="C3H1-type" evidence="5">
    <location>
        <begin position="68"/>
        <end position="89"/>
    </location>
</feature>
<keyword evidence="6" id="KW-0175">Coiled coil</keyword>
<feature type="domain" description="C3H1-type" evidence="7">
    <location>
        <begin position="124"/>
        <end position="151"/>
    </location>
</feature>
<dbReference type="GO" id="GO:0043484">
    <property type="term" value="P:regulation of RNA splicing"/>
    <property type="evidence" value="ECO:0007669"/>
    <property type="project" value="TreeGrafter"/>
</dbReference>
<sequence>MQTTSENGSMSDNSDTSYCGDDKCSEMKGDDICRDYLRNVCKRGKRCKYRHPSPGEAKELGRKHEYTFCHDYQNSGCRRPSCRFLHCTRDEEDYYKQTGQLPVRLQQAAALGIGVMPNELPLLKGEVPVCKDFLKGQCMRAGRCKYRHVSPPQYDTDSSATKERLNNGHVDAFETFSTDDVDRYTTEYDSSTAATTLVTATKRRRTDDTFTSYIGYHRAGGQTPMDYALLLEENTMLRRKMEELKKQVSDLAATNEVLLEQNARYRASKVNTVTTVPPVVTVSQVLTPTITPAAAMARPHMPHLPQTMAALTTPAQLTVNGNSELVVSQPTLAPLNTPVSVAINPAAQNIVPVSITMDTSIAPPGSMATVTLGQNIGQPPPPVTLTQTTLPTGQTLIGSSLSSALVSYPIMSHCVTQLPTSSLG</sequence>
<feature type="domain" description="C3H1-type" evidence="7">
    <location>
        <begin position="27"/>
        <end position="54"/>
    </location>
</feature>
<dbReference type="Gene3D" id="3.30.1370.210">
    <property type="match status" value="2"/>
</dbReference>
<evidence type="ECO:0000256" key="4">
    <source>
        <dbReference type="ARBA" id="ARBA00022833"/>
    </source>
</evidence>
<feature type="domain" description="C3H1-type" evidence="7">
    <location>
        <begin position="68"/>
        <end position="89"/>
    </location>
</feature>
<dbReference type="PANTHER" id="PTHR12675:SF6">
    <property type="entry name" value="ZINC FINGER CCCH DOMAIN-CONTAINING PROTEIN 10"/>
    <property type="match status" value="1"/>
</dbReference>
<dbReference type="PANTHER" id="PTHR12675">
    <property type="entry name" value="MUSCLEBLIND-LIKE PROTEIN"/>
    <property type="match status" value="1"/>
</dbReference>
<evidence type="ECO:0000313" key="8">
    <source>
        <dbReference type="EMBL" id="KAK2158968.1"/>
    </source>
</evidence>
<protein>
    <recommendedName>
        <fullName evidence="7">C3H1-type domain-containing protein</fullName>
    </recommendedName>
</protein>
<keyword evidence="1 5" id="KW-0479">Metal-binding</keyword>
<dbReference type="GO" id="GO:0003723">
    <property type="term" value="F:RNA binding"/>
    <property type="evidence" value="ECO:0007669"/>
    <property type="project" value="TreeGrafter"/>
</dbReference>
<reference evidence="8" key="1">
    <citation type="journal article" date="2023" name="Mol. Biol. Evol.">
        <title>Third-Generation Sequencing Reveals the Adaptive Role of the Epigenome in Three Deep-Sea Polychaetes.</title>
        <authorList>
            <person name="Perez M."/>
            <person name="Aroh O."/>
            <person name="Sun Y."/>
            <person name="Lan Y."/>
            <person name="Juniper S.K."/>
            <person name="Young C.R."/>
            <person name="Angers B."/>
            <person name="Qian P.Y."/>
        </authorList>
    </citation>
    <scope>NUCLEOTIDE SEQUENCE</scope>
    <source>
        <strain evidence="8">P08H-3</strain>
    </source>
</reference>